<dbReference type="InterPro" id="IPR016024">
    <property type="entry name" value="ARM-type_fold"/>
</dbReference>
<dbReference type="OrthoDB" id="5410941at2"/>
<feature type="region of interest" description="Disordered" evidence="1">
    <location>
        <begin position="836"/>
        <end position="858"/>
    </location>
</feature>
<dbReference type="EMBL" id="CP000473">
    <property type="protein sequence ID" value="ABJ87243.1"/>
    <property type="molecule type" value="Genomic_DNA"/>
</dbReference>
<evidence type="ECO:0000256" key="1">
    <source>
        <dbReference type="SAM" id="MobiDB-lite"/>
    </source>
</evidence>
<dbReference type="InParanoid" id="Q01SX7"/>
<evidence type="ECO:0000313" key="2">
    <source>
        <dbReference type="EMBL" id="ABJ87243.1"/>
    </source>
</evidence>
<organism evidence="2">
    <name type="scientific">Solibacter usitatus (strain Ellin6076)</name>
    <dbReference type="NCBI Taxonomy" id="234267"/>
    <lineage>
        <taxon>Bacteria</taxon>
        <taxon>Pseudomonadati</taxon>
        <taxon>Acidobacteriota</taxon>
        <taxon>Terriglobia</taxon>
        <taxon>Bryobacterales</taxon>
        <taxon>Solibacteraceae</taxon>
        <taxon>Candidatus Solibacter</taxon>
    </lineage>
</organism>
<gene>
    <name evidence="2" type="ordered locus">Acid_6317</name>
</gene>
<dbReference type="SUPFAM" id="SSF48371">
    <property type="entry name" value="ARM repeat"/>
    <property type="match status" value="1"/>
</dbReference>
<sequence>MSKKYSRLAAAVATTGVQPHERDRIAQLIASNRSDSAVDAAKAIHKRCNTPESESLLLDAYGARVRSLLERRLDREAAALMDLVRERYPAAAAERLKQLTAVKAARNGDLSALLEPLKDPSLQPEKQAEIATLIRRNVVDLRALAECQALNADHPLRIAAAALWRAFEAVTSGPVPEEALALPEVARSSPLAPWKLLVRAIAAYYRKDDELCAKCLAAIEADSAAARLSPPLRKLIHLPQNLTPAALELVNRVDGNFDFLRTRLKALDSALDRGNRPQILDEIRNAVAACSGAVPELMERLRQHISVRSLLEGLNAGTVASAMGGSSLKNAHFWRLRARAHEEKNGEPGDIALACSCWEEFRKHAIREGWFPAKGPEVATLHLHMADLLQRLDEETLRNVRYRLQRQFDFHKADYRDQPPVLRILMPTHGNLAFLDSGLLLERACQADPCRENFARRLAYCAEIAPETCDTVAEQWAAALPRDITPLLHLMRSAEQRDALQKAFGLMERAEKIDGVNPDVRRARLRLLAAIAVRHLRQNKPKLADKDLSQIEALPQSQQGDRPAFVAALRFVWCLARNAKDEADAAYAAAVRVLGDEATTQILFIEAARWCGRSDCKLAKSPRPRTTLVAALGRICALADDVGMELATTADIWKQLETELSAPKISVNPRALEALGNLAMAAAQIPIAYALAGAGLAQGTESHAQFLFLRAQSLPPWEDERRDLCLAAAAELARRRHDSELLTKIGLWRQVVSEFTGFGEFATAAPGTEEIGRLVEREIGDRDYPGTPPDEDELEDDEDCPCPACCAKRGQPPPEIREMVEQLGPDAVMQALAEILGGGGRKKRGRGRGPLDDLDVPL</sequence>
<feature type="region of interest" description="Disordered" evidence="1">
    <location>
        <begin position="778"/>
        <end position="797"/>
    </location>
</feature>
<dbReference type="KEGG" id="sus:Acid_6317"/>
<proteinExistence type="predicted"/>
<reference evidence="2" key="1">
    <citation type="submission" date="2006-10" db="EMBL/GenBank/DDBJ databases">
        <title>Complete sequence of Solibacter usitatus Ellin6076.</title>
        <authorList>
            <consortium name="US DOE Joint Genome Institute"/>
            <person name="Copeland A."/>
            <person name="Lucas S."/>
            <person name="Lapidus A."/>
            <person name="Barry K."/>
            <person name="Detter J.C."/>
            <person name="Glavina del Rio T."/>
            <person name="Hammon N."/>
            <person name="Israni S."/>
            <person name="Dalin E."/>
            <person name="Tice H."/>
            <person name="Pitluck S."/>
            <person name="Thompson L.S."/>
            <person name="Brettin T."/>
            <person name="Bruce D."/>
            <person name="Han C."/>
            <person name="Tapia R."/>
            <person name="Gilna P."/>
            <person name="Schmutz J."/>
            <person name="Larimer F."/>
            <person name="Land M."/>
            <person name="Hauser L."/>
            <person name="Kyrpides N."/>
            <person name="Mikhailova N."/>
            <person name="Janssen P.H."/>
            <person name="Kuske C.R."/>
            <person name="Richardson P."/>
        </authorList>
    </citation>
    <scope>NUCLEOTIDE SEQUENCE</scope>
    <source>
        <strain evidence="2">Ellin6076</strain>
    </source>
</reference>
<name>Q01SX7_SOLUE</name>
<dbReference type="HOGENOM" id="CLU_333127_0_0_0"/>
<accession>Q01SX7</accession>
<protein>
    <submittedName>
        <fullName evidence="2">Uncharacterized protein</fullName>
    </submittedName>
</protein>
<dbReference type="STRING" id="234267.Acid_6317"/>
<dbReference type="AlphaFoldDB" id="Q01SX7"/>